<keyword evidence="1" id="KW-0560">Oxidoreductase</keyword>
<dbReference type="Pfam" id="PF00296">
    <property type="entry name" value="Bac_luciferase"/>
    <property type="match status" value="1"/>
</dbReference>
<gene>
    <name evidence="4" type="ORF">GA0070216_14010</name>
</gene>
<keyword evidence="2 4" id="KW-0503">Monooxygenase</keyword>
<dbReference type="NCBIfam" id="TIGR04020">
    <property type="entry name" value="seco_metab_LLM"/>
    <property type="match status" value="1"/>
</dbReference>
<keyword evidence="5" id="KW-1185">Reference proteome</keyword>
<dbReference type="InterPro" id="IPR011251">
    <property type="entry name" value="Luciferase-like_dom"/>
</dbReference>
<protein>
    <submittedName>
        <fullName evidence="4">Natural product biosynthesis luciferase-like monooxygenase domain-containing protein</fullName>
    </submittedName>
</protein>
<dbReference type="PANTHER" id="PTHR30137">
    <property type="entry name" value="LUCIFERASE-LIKE MONOOXYGENASE"/>
    <property type="match status" value="1"/>
</dbReference>
<dbReference type="OrthoDB" id="5169673at2"/>
<dbReference type="GO" id="GO:0005829">
    <property type="term" value="C:cytosol"/>
    <property type="evidence" value="ECO:0007669"/>
    <property type="project" value="TreeGrafter"/>
</dbReference>
<dbReference type="STRING" id="121616.GA0070216_14010"/>
<dbReference type="GO" id="GO:0016705">
    <property type="term" value="F:oxidoreductase activity, acting on paired donors, with incorporation or reduction of molecular oxygen"/>
    <property type="evidence" value="ECO:0007669"/>
    <property type="project" value="InterPro"/>
</dbReference>
<evidence type="ECO:0000313" key="5">
    <source>
        <dbReference type="Proteomes" id="UP000198797"/>
    </source>
</evidence>
<reference evidence="5" key="1">
    <citation type="submission" date="2016-06" db="EMBL/GenBank/DDBJ databases">
        <authorList>
            <person name="Varghese N."/>
            <person name="Submissions Spin"/>
        </authorList>
    </citation>
    <scope>NUCLEOTIDE SEQUENCE [LARGE SCALE GENOMIC DNA]</scope>
    <source>
        <strain evidence="5">DSM 44100</strain>
    </source>
</reference>
<dbReference type="InterPro" id="IPR036661">
    <property type="entry name" value="Luciferase-like_sf"/>
</dbReference>
<evidence type="ECO:0000313" key="4">
    <source>
        <dbReference type="EMBL" id="SCF49893.1"/>
    </source>
</evidence>
<dbReference type="InterPro" id="IPR050766">
    <property type="entry name" value="Bact_Lucif_Oxidored"/>
</dbReference>
<dbReference type="InterPro" id="IPR024011">
    <property type="entry name" value="Biosynth_lucif-like_mOase_dom"/>
</dbReference>
<name>A0A1C5AXI6_9ACTN</name>
<dbReference type="SUPFAM" id="SSF51679">
    <property type="entry name" value="Bacterial luciferase-like"/>
    <property type="match status" value="1"/>
</dbReference>
<dbReference type="RefSeq" id="WP_091254794.1">
    <property type="nucleotide sequence ID" value="NZ_FMCU01000040.1"/>
</dbReference>
<organism evidence="4 5">
    <name type="scientific">Micromonospora matsumotoense</name>
    <dbReference type="NCBI Taxonomy" id="121616"/>
    <lineage>
        <taxon>Bacteria</taxon>
        <taxon>Bacillati</taxon>
        <taxon>Actinomycetota</taxon>
        <taxon>Actinomycetes</taxon>
        <taxon>Micromonosporales</taxon>
        <taxon>Micromonosporaceae</taxon>
        <taxon>Micromonospora</taxon>
    </lineage>
</organism>
<evidence type="ECO:0000256" key="2">
    <source>
        <dbReference type="ARBA" id="ARBA00023033"/>
    </source>
</evidence>
<dbReference type="PANTHER" id="PTHR30137:SF8">
    <property type="entry name" value="BLR5498 PROTEIN"/>
    <property type="match status" value="1"/>
</dbReference>
<proteinExistence type="predicted"/>
<dbReference type="Gene3D" id="3.20.20.30">
    <property type="entry name" value="Luciferase-like domain"/>
    <property type="match status" value="1"/>
</dbReference>
<feature type="domain" description="Luciferase-like" evidence="3">
    <location>
        <begin position="19"/>
        <end position="306"/>
    </location>
</feature>
<dbReference type="Proteomes" id="UP000198797">
    <property type="component" value="Unassembled WGS sequence"/>
</dbReference>
<dbReference type="AlphaFoldDB" id="A0A1C5AXI6"/>
<accession>A0A1C5AXI6</accession>
<evidence type="ECO:0000259" key="3">
    <source>
        <dbReference type="Pfam" id="PF00296"/>
    </source>
</evidence>
<sequence length="333" mass="36194">MDLSLFFFSASADDAHDLLLDSARFADDHGFAAVWTPERHFHEFGGPYPNPAVTGAAVAAVTRRVGVRAGSVVLPLHDPLRVAEEWAVVDRISHGRAGVAFASGWHAVDFVLAPDRYPHRRSALPELIDEVRALWRGGTTPRPDGTGSHVDVEVFPKPVQADLPVWITSAGDLATFELAGRLGVGVLTHLLTQSLDELRTKIERYRRLHPGQGRVTLMLHTLVGTDDQGVSALAREPMTRYLRSSLDLVAGMLPDSPFHDPTITDDEADFLIGRVLDRFLAERGLFGSVPTCARTLRRLAEAGVDEVACLIDFGLPAAATRSGLTHLARLVGQ</sequence>
<dbReference type="EMBL" id="FMCU01000040">
    <property type="protein sequence ID" value="SCF49893.1"/>
    <property type="molecule type" value="Genomic_DNA"/>
</dbReference>
<evidence type="ECO:0000256" key="1">
    <source>
        <dbReference type="ARBA" id="ARBA00023002"/>
    </source>
</evidence>
<dbReference type="GO" id="GO:0004497">
    <property type="term" value="F:monooxygenase activity"/>
    <property type="evidence" value="ECO:0007669"/>
    <property type="project" value="UniProtKB-KW"/>
</dbReference>